<name>A0ABW9JKY9_9SPHI</name>
<dbReference type="RefSeq" id="WP_138731107.1">
    <property type="nucleotide sequence ID" value="NZ_SRMP02000025.1"/>
</dbReference>
<dbReference type="InterPro" id="IPR001387">
    <property type="entry name" value="Cro/C1-type_HTH"/>
</dbReference>
<organism evidence="2 3">
    <name type="scientific">Pedobacter helvus</name>
    <dbReference type="NCBI Taxonomy" id="2563444"/>
    <lineage>
        <taxon>Bacteria</taxon>
        <taxon>Pseudomonadati</taxon>
        <taxon>Bacteroidota</taxon>
        <taxon>Sphingobacteriia</taxon>
        <taxon>Sphingobacteriales</taxon>
        <taxon>Sphingobacteriaceae</taxon>
        <taxon>Pedobacter</taxon>
    </lineage>
</organism>
<evidence type="ECO:0000259" key="1">
    <source>
        <dbReference type="PROSITE" id="PS50943"/>
    </source>
</evidence>
<dbReference type="EMBL" id="SRMP02000025">
    <property type="protein sequence ID" value="MFN0292525.1"/>
    <property type="molecule type" value="Genomic_DNA"/>
</dbReference>
<comment type="caution">
    <text evidence="2">The sequence shown here is derived from an EMBL/GenBank/DDBJ whole genome shotgun (WGS) entry which is preliminary data.</text>
</comment>
<dbReference type="Proteomes" id="UP001517367">
    <property type="component" value="Unassembled WGS sequence"/>
</dbReference>
<feature type="domain" description="HTH cro/C1-type" evidence="1">
    <location>
        <begin position="29"/>
        <end position="84"/>
    </location>
</feature>
<dbReference type="Gene3D" id="1.10.260.40">
    <property type="entry name" value="lambda repressor-like DNA-binding domains"/>
    <property type="match status" value="1"/>
</dbReference>
<dbReference type="SUPFAM" id="SSF47413">
    <property type="entry name" value="lambda repressor-like DNA-binding domains"/>
    <property type="match status" value="1"/>
</dbReference>
<sequence>MSLDFSDKMAKSKNIKKLPKDIKKIGLRLRAIRKNLGYGNSDEFANKYELDRAQYGKYETGSQDFRMSSLIKILDSIGYRLSDFFNEDYDNIEI</sequence>
<protein>
    <submittedName>
        <fullName evidence="2">Helix-turn-helix domain-containing protein</fullName>
    </submittedName>
</protein>
<proteinExistence type="predicted"/>
<accession>A0ABW9JKY9</accession>
<dbReference type="InterPro" id="IPR010982">
    <property type="entry name" value="Lambda_DNA-bd_dom_sf"/>
</dbReference>
<evidence type="ECO:0000313" key="2">
    <source>
        <dbReference type="EMBL" id="MFN0292525.1"/>
    </source>
</evidence>
<dbReference type="PROSITE" id="PS50943">
    <property type="entry name" value="HTH_CROC1"/>
    <property type="match status" value="1"/>
</dbReference>
<evidence type="ECO:0000313" key="3">
    <source>
        <dbReference type="Proteomes" id="UP001517367"/>
    </source>
</evidence>
<keyword evidence="3" id="KW-1185">Reference proteome</keyword>
<gene>
    <name evidence="2" type="ORF">E5L68_014060</name>
</gene>
<reference evidence="2 3" key="1">
    <citation type="submission" date="2024-12" db="EMBL/GenBank/DDBJ databases">
        <authorList>
            <person name="Hu S."/>
        </authorList>
    </citation>
    <scope>NUCLEOTIDE SEQUENCE [LARGE SCALE GENOMIC DNA]</scope>
    <source>
        <strain evidence="2 3">P-25</strain>
    </source>
</reference>
<dbReference type="CDD" id="cd00093">
    <property type="entry name" value="HTH_XRE"/>
    <property type="match status" value="1"/>
</dbReference>